<feature type="domain" description="N-acetyltransferase" evidence="1">
    <location>
        <begin position="12"/>
        <end position="179"/>
    </location>
</feature>
<proteinExistence type="predicted"/>
<organism evidence="2 3">
    <name type="scientific">Sphingomonas glacialis</name>
    <dbReference type="NCBI Taxonomy" id="658225"/>
    <lineage>
        <taxon>Bacteria</taxon>
        <taxon>Pseudomonadati</taxon>
        <taxon>Pseudomonadota</taxon>
        <taxon>Alphaproteobacteria</taxon>
        <taxon>Sphingomonadales</taxon>
        <taxon>Sphingomonadaceae</taxon>
        <taxon>Sphingomonas</taxon>
    </lineage>
</organism>
<dbReference type="RefSeq" id="WP_140850583.1">
    <property type="nucleotide sequence ID" value="NZ_RCZC01000003.1"/>
</dbReference>
<keyword evidence="2" id="KW-0808">Transferase</keyword>
<dbReference type="Gene3D" id="3.40.630.30">
    <property type="match status" value="1"/>
</dbReference>
<reference evidence="2 3" key="1">
    <citation type="journal article" date="2019" name="Environ. Microbiol.">
        <title>Species interactions and distinct microbial communities in high Arctic permafrost affected cryosols are associated with the CH4 and CO2 gas fluxes.</title>
        <authorList>
            <person name="Altshuler I."/>
            <person name="Hamel J."/>
            <person name="Turney S."/>
            <person name="Magnuson E."/>
            <person name="Levesque R."/>
            <person name="Greer C."/>
            <person name="Whyte L.G."/>
        </authorList>
    </citation>
    <scope>NUCLEOTIDE SEQUENCE [LARGE SCALE GENOMIC DNA]</scope>
    <source>
        <strain evidence="2 3">E6.1</strain>
    </source>
</reference>
<dbReference type="GO" id="GO:0016747">
    <property type="term" value="F:acyltransferase activity, transferring groups other than amino-acyl groups"/>
    <property type="evidence" value="ECO:0007669"/>
    <property type="project" value="InterPro"/>
</dbReference>
<protein>
    <submittedName>
        <fullName evidence="2">N-acetyltransferase</fullName>
    </submittedName>
</protein>
<dbReference type="Proteomes" id="UP000319931">
    <property type="component" value="Unassembled WGS sequence"/>
</dbReference>
<dbReference type="OrthoDB" id="6293260at2"/>
<dbReference type="SUPFAM" id="SSF55729">
    <property type="entry name" value="Acyl-CoA N-acyltransferases (Nat)"/>
    <property type="match status" value="1"/>
</dbReference>
<keyword evidence="3" id="KW-1185">Reference proteome</keyword>
<sequence length="180" mass="19686">MVTGPILFTDRLILRLPEPADFEAYAAFAADGETMAHLGGAMSRAVAWRDFSVRAGAWMTRGFSMFSVIERETGAWVGRIGPWQPEGWPGTEVGWGVASGFAGKGYAYEAAVAAIDYAFDRLGWSDVIHTIAPDNHRSIRLAERLGSTNRGPTSLPPPLADYRVDAWGQSAAEWRARRGR</sequence>
<name>A0A502FSU8_9SPHN</name>
<dbReference type="AlphaFoldDB" id="A0A502FSU8"/>
<evidence type="ECO:0000313" key="3">
    <source>
        <dbReference type="Proteomes" id="UP000319931"/>
    </source>
</evidence>
<dbReference type="EMBL" id="RCZC01000003">
    <property type="protein sequence ID" value="TPG52667.1"/>
    <property type="molecule type" value="Genomic_DNA"/>
</dbReference>
<dbReference type="PANTHER" id="PTHR43792">
    <property type="entry name" value="GNAT FAMILY, PUTATIVE (AFU_ORTHOLOGUE AFUA_3G00765)-RELATED-RELATED"/>
    <property type="match status" value="1"/>
</dbReference>
<evidence type="ECO:0000313" key="2">
    <source>
        <dbReference type="EMBL" id="TPG52667.1"/>
    </source>
</evidence>
<comment type="caution">
    <text evidence="2">The sequence shown here is derived from an EMBL/GenBank/DDBJ whole genome shotgun (WGS) entry which is preliminary data.</text>
</comment>
<dbReference type="PANTHER" id="PTHR43792:SF1">
    <property type="entry name" value="N-ACETYLTRANSFERASE DOMAIN-CONTAINING PROTEIN"/>
    <property type="match status" value="1"/>
</dbReference>
<dbReference type="Pfam" id="PF13302">
    <property type="entry name" value="Acetyltransf_3"/>
    <property type="match status" value="1"/>
</dbReference>
<dbReference type="InterPro" id="IPR000182">
    <property type="entry name" value="GNAT_dom"/>
</dbReference>
<evidence type="ECO:0000259" key="1">
    <source>
        <dbReference type="PROSITE" id="PS51186"/>
    </source>
</evidence>
<dbReference type="InterPro" id="IPR016181">
    <property type="entry name" value="Acyl_CoA_acyltransferase"/>
</dbReference>
<dbReference type="PROSITE" id="PS51186">
    <property type="entry name" value="GNAT"/>
    <property type="match status" value="1"/>
</dbReference>
<accession>A0A502FSU8</accession>
<dbReference type="InterPro" id="IPR051531">
    <property type="entry name" value="N-acetyltransferase"/>
</dbReference>
<gene>
    <name evidence="2" type="ORF">EAH76_12340</name>
</gene>